<accession>A0A8J3FUA7</accession>
<dbReference type="EMBL" id="BMMK01000012">
    <property type="protein sequence ID" value="GGM56968.1"/>
    <property type="molecule type" value="Genomic_DNA"/>
</dbReference>
<protein>
    <submittedName>
        <fullName evidence="2">Paerucumarin biosynthesis protein PvcA</fullName>
    </submittedName>
</protein>
<gene>
    <name evidence="2" type="primary">pvcA</name>
    <name evidence="2" type="ORF">GCM10012275_30140</name>
</gene>
<proteinExistence type="predicted"/>
<dbReference type="PANTHER" id="PTHR37285">
    <property type="entry name" value="SPORE WALL MATURATION PROTEIN DIT1"/>
    <property type="match status" value="1"/>
</dbReference>
<dbReference type="Proteomes" id="UP000637578">
    <property type="component" value="Unassembled WGS sequence"/>
</dbReference>
<reference evidence="2" key="1">
    <citation type="journal article" date="2014" name="Int. J. Syst. Evol. Microbiol.">
        <title>Complete genome sequence of Corynebacterium casei LMG S-19264T (=DSM 44701T), isolated from a smear-ripened cheese.</title>
        <authorList>
            <consortium name="US DOE Joint Genome Institute (JGI-PGF)"/>
            <person name="Walter F."/>
            <person name="Albersmeier A."/>
            <person name="Kalinowski J."/>
            <person name="Ruckert C."/>
        </authorList>
    </citation>
    <scope>NUCLEOTIDE SEQUENCE</scope>
    <source>
        <strain evidence="2">CGMCC 4.5737</strain>
    </source>
</reference>
<dbReference type="PANTHER" id="PTHR37285:SF5">
    <property type="entry name" value="SPORE WALL MATURATION PROTEIN DIT1"/>
    <property type="match status" value="1"/>
</dbReference>
<dbReference type="AlphaFoldDB" id="A0A8J3FUA7"/>
<organism evidence="2 3">
    <name type="scientific">Longimycelium tulufanense</name>
    <dbReference type="NCBI Taxonomy" id="907463"/>
    <lineage>
        <taxon>Bacteria</taxon>
        <taxon>Bacillati</taxon>
        <taxon>Actinomycetota</taxon>
        <taxon>Actinomycetes</taxon>
        <taxon>Pseudonocardiales</taxon>
        <taxon>Pseudonocardiaceae</taxon>
        <taxon>Longimycelium</taxon>
    </lineage>
</organism>
<sequence>MPTPTFSSAGHQAEQRPAEDAQTCAAILDLLLPLRRAADPDTPNTPFAFPKQMQQLAAFVAAGEPILFTLPGFPCKSPNPAKVLGHLPDEAERQSLHFLDQMCAAVQQVYQPGASVVICSDGHVFSDIIGVPDEHVDAYSDELLDMIAREGLSRLSLFDLRNVLGDLSYDEKRHLVSERYAPTVTELREEVRMGGETLRLYRGITRFLVDDTDGWQGTKSALQRECRARAYQVVARSRAWGRLIAEHHPRSVRLSIHPQPAGSEKFGIRLLNPADTWTTPWHAVLVHREGEPGRLMRRVEAEALGEVVFVNGRPSYVKVLASVDDQSGSLNSAYAWF</sequence>
<keyword evidence="3" id="KW-1185">Reference proteome</keyword>
<name>A0A8J3FUA7_9PSEU</name>
<evidence type="ECO:0000256" key="1">
    <source>
        <dbReference type="SAM" id="MobiDB-lite"/>
    </source>
</evidence>
<feature type="region of interest" description="Disordered" evidence="1">
    <location>
        <begin position="1"/>
        <end position="20"/>
    </location>
</feature>
<evidence type="ECO:0000313" key="3">
    <source>
        <dbReference type="Proteomes" id="UP000637578"/>
    </source>
</evidence>
<reference evidence="2" key="2">
    <citation type="submission" date="2020-09" db="EMBL/GenBank/DDBJ databases">
        <authorList>
            <person name="Sun Q."/>
            <person name="Zhou Y."/>
        </authorList>
    </citation>
    <scope>NUCLEOTIDE SEQUENCE</scope>
    <source>
        <strain evidence="2">CGMCC 4.5737</strain>
    </source>
</reference>
<feature type="compositionally biased region" description="Polar residues" evidence="1">
    <location>
        <begin position="1"/>
        <end position="10"/>
    </location>
</feature>
<evidence type="ECO:0000313" key="2">
    <source>
        <dbReference type="EMBL" id="GGM56968.1"/>
    </source>
</evidence>
<comment type="caution">
    <text evidence="2">The sequence shown here is derived from an EMBL/GenBank/DDBJ whole genome shotgun (WGS) entry which is preliminary data.</text>
</comment>
<dbReference type="Pfam" id="PF05141">
    <property type="entry name" value="DIT1_PvcA"/>
    <property type="match status" value="1"/>
</dbReference>
<dbReference type="RefSeq" id="WP_189058096.1">
    <property type="nucleotide sequence ID" value="NZ_BMMK01000012.1"/>
</dbReference>
<dbReference type="InterPro" id="IPR007817">
    <property type="entry name" value="Isocyanide_synthase_DIT1"/>
</dbReference>